<gene>
    <name evidence="3" type="ORF">QEH52_06785</name>
</gene>
<dbReference type="PANTHER" id="PTHR47618:SF1">
    <property type="entry name" value="BIFUNCTIONAL OLIGORIBONUCLEASE AND PAP PHOSPHATASE NRNA"/>
    <property type="match status" value="1"/>
</dbReference>
<feature type="domain" description="DDH" evidence="1">
    <location>
        <begin position="25"/>
        <end position="165"/>
    </location>
</feature>
<evidence type="ECO:0000259" key="2">
    <source>
        <dbReference type="Pfam" id="PF02272"/>
    </source>
</evidence>
<keyword evidence="3" id="KW-0378">Hydrolase</keyword>
<comment type="caution">
    <text evidence="3">The sequence shown here is derived from an EMBL/GenBank/DDBJ whole genome shotgun (WGS) entry which is preliminary data.</text>
</comment>
<dbReference type="RefSeq" id="WP_308949342.1">
    <property type="nucleotide sequence ID" value="NZ_JARXHW010000011.1"/>
</dbReference>
<sequence length="332" mass="35483">MPDNKFYPEDSARFAAAIESLKGQKVAVLGHQRPDGDCIGSTVAVVRVLKSLGIEAIGLNRDATPNTLEAFVGDTPMALAEDFTPDGHIAISVDCADFKRVGDRLNELFPEVALNVDHHISNKLYGAENLVIATACATAEILAGFYLDNGYEIDAVTAQALYVGIATDTGQFRFPSTTPATFEIARRLCECGANPSAAAHELYERESFAKIKLLQHFLDSLTMEFDNRVCVGLIQDGVYAATGSTIDDSEGLVDYARSIEGVDIGVLIEDCAGALKGSLRAKDPKYRVDQIAKQFSGGGHACAAGLNVADSSIQEFYPQLMAAIGAHLDTID</sequence>
<feature type="domain" description="DHHA1" evidence="2">
    <location>
        <begin position="244"/>
        <end position="316"/>
    </location>
</feature>
<reference evidence="3 4" key="1">
    <citation type="submission" date="2023-04" db="EMBL/GenBank/DDBJ databases">
        <title>A novel bacteria isolated from coastal sediment.</title>
        <authorList>
            <person name="Liu X.-J."/>
            <person name="Du Z.-J."/>
        </authorList>
    </citation>
    <scope>NUCLEOTIDE SEQUENCE [LARGE SCALE GENOMIC DNA]</scope>
    <source>
        <strain evidence="3 4">SDUM461003</strain>
    </source>
</reference>
<evidence type="ECO:0000313" key="4">
    <source>
        <dbReference type="Proteomes" id="UP001225316"/>
    </source>
</evidence>
<proteinExistence type="predicted"/>
<protein>
    <submittedName>
        <fullName evidence="3">Bifunctional oligoribonuclease/PAP phosphatase NrnA</fullName>
        <ecNumber evidence="3">3.1.3.7</ecNumber>
    </submittedName>
</protein>
<evidence type="ECO:0000259" key="1">
    <source>
        <dbReference type="Pfam" id="PF01368"/>
    </source>
</evidence>
<evidence type="ECO:0000313" key="3">
    <source>
        <dbReference type="EMBL" id="MDQ8207206.1"/>
    </source>
</evidence>
<name>A0ABU1ASR8_9BACT</name>
<dbReference type="Gene3D" id="3.90.1640.10">
    <property type="entry name" value="inorganic pyrophosphatase (n-terminal core)"/>
    <property type="match status" value="1"/>
</dbReference>
<dbReference type="InterPro" id="IPR003156">
    <property type="entry name" value="DHHA1_dom"/>
</dbReference>
<dbReference type="Gene3D" id="3.10.310.30">
    <property type="match status" value="1"/>
</dbReference>
<accession>A0ABU1ASR8</accession>
<keyword evidence="4" id="KW-1185">Reference proteome</keyword>
<dbReference type="InterPro" id="IPR001667">
    <property type="entry name" value="DDH_dom"/>
</dbReference>
<organism evidence="3 4">
    <name type="scientific">Thalassobacterium maritimum</name>
    <dbReference type="NCBI Taxonomy" id="3041265"/>
    <lineage>
        <taxon>Bacteria</taxon>
        <taxon>Pseudomonadati</taxon>
        <taxon>Verrucomicrobiota</taxon>
        <taxon>Opitutia</taxon>
        <taxon>Puniceicoccales</taxon>
        <taxon>Coraliomargaritaceae</taxon>
        <taxon>Thalassobacterium</taxon>
    </lineage>
</organism>
<dbReference type="EMBL" id="JARXHW010000011">
    <property type="protein sequence ID" value="MDQ8207206.1"/>
    <property type="molecule type" value="Genomic_DNA"/>
</dbReference>
<dbReference type="SUPFAM" id="SSF64182">
    <property type="entry name" value="DHH phosphoesterases"/>
    <property type="match status" value="1"/>
</dbReference>
<dbReference type="Pfam" id="PF01368">
    <property type="entry name" value="DHH"/>
    <property type="match status" value="1"/>
</dbReference>
<dbReference type="InterPro" id="IPR051319">
    <property type="entry name" value="Oligoribo/pAp-PDE_c-di-AMP_PDE"/>
</dbReference>
<dbReference type="Pfam" id="PF02272">
    <property type="entry name" value="DHHA1"/>
    <property type="match status" value="1"/>
</dbReference>
<dbReference type="InterPro" id="IPR038763">
    <property type="entry name" value="DHH_sf"/>
</dbReference>
<dbReference type="Proteomes" id="UP001225316">
    <property type="component" value="Unassembled WGS sequence"/>
</dbReference>
<dbReference type="EC" id="3.1.3.7" evidence="3"/>
<dbReference type="GO" id="GO:0008441">
    <property type="term" value="F:3'(2'),5'-bisphosphate nucleotidase activity"/>
    <property type="evidence" value="ECO:0007669"/>
    <property type="project" value="UniProtKB-EC"/>
</dbReference>
<dbReference type="PANTHER" id="PTHR47618">
    <property type="entry name" value="BIFUNCTIONAL OLIGORIBONUCLEASE AND PAP PHOSPHATASE NRNA"/>
    <property type="match status" value="1"/>
</dbReference>